<dbReference type="SUPFAM" id="SSF55073">
    <property type="entry name" value="Nucleotide cyclase"/>
    <property type="match status" value="1"/>
</dbReference>
<dbReference type="CDD" id="cd01949">
    <property type="entry name" value="GGDEF"/>
    <property type="match status" value="1"/>
</dbReference>
<evidence type="ECO:0000313" key="7">
    <source>
        <dbReference type="Proteomes" id="UP000276634"/>
    </source>
</evidence>
<gene>
    <name evidence="6" type="ORF">EDC57_0063</name>
</gene>
<keyword evidence="4" id="KW-0175">Coiled coil</keyword>
<organism evidence="6 7">
    <name type="scientific">Inmirania thermothiophila</name>
    <dbReference type="NCBI Taxonomy" id="1750597"/>
    <lineage>
        <taxon>Bacteria</taxon>
        <taxon>Pseudomonadati</taxon>
        <taxon>Pseudomonadota</taxon>
        <taxon>Gammaproteobacteria</taxon>
        <taxon>Chromatiales</taxon>
        <taxon>Ectothiorhodospiraceae</taxon>
        <taxon>Inmirania</taxon>
    </lineage>
</organism>
<comment type="cofactor">
    <cofactor evidence="1">
        <name>Mg(2+)</name>
        <dbReference type="ChEBI" id="CHEBI:18420"/>
    </cofactor>
</comment>
<dbReference type="Gene3D" id="3.30.70.270">
    <property type="match status" value="1"/>
</dbReference>
<dbReference type="PROSITE" id="PS50887">
    <property type="entry name" value="GGDEF"/>
    <property type="match status" value="1"/>
</dbReference>
<dbReference type="GO" id="GO:0005886">
    <property type="term" value="C:plasma membrane"/>
    <property type="evidence" value="ECO:0007669"/>
    <property type="project" value="TreeGrafter"/>
</dbReference>
<evidence type="ECO:0000256" key="2">
    <source>
        <dbReference type="ARBA" id="ARBA00012528"/>
    </source>
</evidence>
<sequence length="344" mass="37205">MHKVRYEESYAEAAQVLRMVVPAMAEHRASPNPVNYAVWYAHLAGKSPELSAELEARLRGGGFDDALGRELYLRHLADRDERTVAELRTALAAVVRQVTRLLSEAGDEAGRRSAALADIARRVAGAGEPGSLQELIREAAEESRGMAEMGTRLESRLHEATSEVEALRRELERVREEARTDPLTGIANRKALETALAEAVAAGAPFALVMADIDHFKRINDTHGHLMGDRVLRFLAGLLRQRAPEGALPARYGGEEFALVLPGHDLAAARAVAEGLRRALAAGRVRSVRSGEEIGRITMSLGVAQWVPGESAEELVARADAALYRAKEGGRNRVEAAAPPDQAA</sequence>
<dbReference type="PANTHER" id="PTHR45138:SF9">
    <property type="entry name" value="DIGUANYLATE CYCLASE DGCM-RELATED"/>
    <property type="match status" value="1"/>
</dbReference>
<dbReference type="InterPro" id="IPR000160">
    <property type="entry name" value="GGDEF_dom"/>
</dbReference>
<dbReference type="GO" id="GO:1902201">
    <property type="term" value="P:negative regulation of bacterial-type flagellum-dependent cell motility"/>
    <property type="evidence" value="ECO:0007669"/>
    <property type="project" value="TreeGrafter"/>
</dbReference>
<dbReference type="InterPro" id="IPR029787">
    <property type="entry name" value="Nucleotide_cyclase"/>
</dbReference>
<reference evidence="6 7" key="1">
    <citation type="submission" date="2018-11" db="EMBL/GenBank/DDBJ databases">
        <title>Genomic Encyclopedia of Type Strains, Phase IV (KMG-IV): sequencing the most valuable type-strain genomes for metagenomic binning, comparative biology and taxonomic classification.</title>
        <authorList>
            <person name="Goeker M."/>
        </authorList>
    </citation>
    <scope>NUCLEOTIDE SEQUENCE [LARGE SCALE GENOMIC DNA]</scope>
    <source>
        <strain evidence="6 7">DSM 100275</strain>
    </source>
</reference>
<dbReference type="OrthoDB" id="9812260at2"/>
<dbReference type="NCBIfam" id="TIGR00254">
    <property type="entry name" value="GGDEF"/>
    <property type="match status" value="1"/>
</dbReference>
<dbReference type="RefSeq" id="WP_123399119.1">
    <property type="nucleotide sequence ID" value="NZ_RJVI01000001.1"/>
</dbReference>
<dbReference type="GO" id="GO:0052621">
    <property type="term" value="F:diguanylate cyclase activity"/>
    <property type="evidence" value="ECO:0007669"/>
    <property type="project" value="UniProtKB-EC"/>
</dbReference>
<dbReference type="InterPro" id="IPR050469">
    <property type="entry name" value="Diguanylate_Cyclase"/>
</dbReference>
<comment type="catalytic activity">
    <reaction evidence="3">
        <text>2 GTP = 3',3'-c-di-GMP + 2 diphosphate</text>
        <dbReference type="Rhea" id="RHEA:24898"/>
        <dbReference type="ChEBI" id="CHEBI:33019"/>
        <dbReference type="ChEBI" id="CHEBI:37565"/>
        <dbReference type="ChEBI" id="CHEBI:58805"/>
        <dbReference type="EC" id="2.7.7.65"/>
    </reaction>
</comment>
<dbReference type="EMBL" id="RJVI01000001">
    <property type="protein sequence ID" value="ROR34168.1"/>
    <property type="molecule type" value="Genomic_DNA"/>
</dbReference>
<evidence type="ECO:0000259" key="5">
    <source>
        <dbReference type="PROSITE" id="PS50887"/>
    </source>
</evidence>
<evidence type="ECO:0000256" key="4">
    <source>
        <dbReference type="SAM" id="Coils"/>
    </source>
</evidence>
<feature type="coiled-coil region" evidence="4">
    <location>
        <begin position="150"/>
        <end position="181"/>
    </location>
</feature>
<dbReference type="Pfam" id="PF00990">
    <property type="entry name" value="GGDEF"/>
    <property type="match status" value="1"/>
</dbReference>
<dbReference type="InterPro" id="IPR043128">
    <property type="entry name" value="Rev_trsase/Diguanyl_cyclase"/>
</dbReference>
<dbReference type="PANTHER" id="PTHR45138">
    <property type="entry name" value="REGULATORY COMPONENTS OF SENSORY TRANSDUCTION SYSTEM"/>
    <property type="match status" value="1"/>
</dbReference>
<feature type="domain" description="GGDEF" evidence="5">
    <location>
        <begin position="204"/>
        <end position="339"/>
    </location>
</feature>
<dbReference type="GO" id="GO:0043709">
    <property type="term" value="P:cell adhesion involved in single-species biofilm formation"/>
    <property type="evidence" value="ECO:0007669"/>
    <property type="project" value="TreeGrafter"/>
</dbReference>
<dbReference type="EC" id="2.7.7.65" evidence="2"/>
<proteinExistence type="predicted"/>
<name>A0A3N1Y6N0_9GAMM</name>
<dbReference type="FunFam" id="3.30.70.270:FF:000001">
    <property type="entry name" value="Diguanylate cyclase domain protein"/>
    <property type="match status" value="1"/>
</dbReference>
<dbReference type="Proteomes" id="UP000276634">
    <property type="component" value="Unassembled WGS sequence"/>
</dbReference>
<dbReference type="AlphaFoldDB" id="A0A3N1Y6N0"/>
<protein>
    <recommendedName>
        <fullName evidence="2">diguanylate cyclase</fullName>
        <ecNumber evidence="2">2.7.7.65</ecNumber>
    </recommendedName>
</protein>
<evidence type="ECO:0000256" key="3">
    <source>
        <dbReference type="ARBA" id="ARBA00034247"/>
    </source>
</evidence>
<dbReference type="SMART" id="SM00267">
    <property type="entry name" value="GGDEF"/>
    <property type="match status" value="1"/>
</dbReference>
<accession>A0A3N1Y6N0</accession>
<comment type="caution">
    <text evidence="6">The sequence shown here is derived from an EMBL/GenBank/DDBJ whole genome shotgun (WGS) entry which is preliminary data.</text>
</comment>
<evidence type="ECO:0000313" key="6">
    <source>
        <dbReference type="EMBL" id="ROR34168.1"/>
    </source>
</evidence>
<keyword evidence="7" id="KW-1185">Reference proteome</keyword>
<evidence type="ECO:0000256" key="1">
    <source>
        <dbReference type="ARBA" id="ARBA00001946"/>
    </source>
</evidence>